<dbReference type="Proteomes" id="UP000185499">
    <property type="component" value="Chromosome"/>
</dbReference>
<dbReference type="PANTHER" id="PTHR43404:SF2">
    <property type="entry name" value="LIPOPOLYSACCHARIDE CHOLINEPHOSPHOTRANSFERASE LICD"/>
    <property type="match status" value="1"/>
</dbReference>
<dbReference type="GO" id="GO:0016740">
    <property type="term" value="F:transferase activity"/>
    <property type="evidence" value="ECO:0007669"/>
    <property type="project" value="UniProtKB-KW"/>
</dbReference>
<dbReference type="OrthoDB" id="9786100at2"/>
<evidence type="ECO:0000313" key="2">
    <source>
        <dbReference type="EMBL" id="APT19027.1"/>
    </source>
</evidence>
<organism evidence="2 3">
    <name type="scientific">Amylolactobacillus amylophilus DSM 20533 = JCM 1125</name>
    <dbReference type="NCBI Taxonomy" id="1423721"/>
    <lineage>
        <taxon>Bacteria</taxon>
        <taxon>Bacillati</taxon>
        <taxon>Bacillota</taxon>
        <taxon>Bacilli</taxon>
        <taxon>Lactobacillales</taxon>
        <taxon>Lactobacillaceae</taxon>
        <taxon>Amylolactobacillus</taxon>
    </lineage>
</organism>
<dbReference type="InterPro" id="IPR007074">
    <property type="entry name" value="LicD/FKTN/FKRP_NTP_transf"/>
</dbReference>
<name>A0A1L6XDH2_9LACO</name>
<keyword evidence="2" id="KW-0808">Transferase</keyword>
<keyword evidence="3" id="KW-1185">Reference proteome</keyword>
<dbReference type="SUPFAM" id="SSF81301">
    <property type="entry name" value="Nucleotidyltransferase"/>
    <property type="match status" value="1"/>
</dbReference>
<dbReference type="InterPro" id="IPR043519">
    <property type="entry name" value="NT_sf"/>
</dbReference>
<protein>
    <submittedName>
        <fullName evidence="2">Lipopolysaccharide cholinephosphotransferase</fullName>
    </submittedName>
</protein>
<gene>
    <name evidence="2" type="ORF">LA20533_07120</name>
</gene>
<dbReference type="InterPro" id="IPR052942">
    <property type="entry name" value="LPS_cholinephosphotransferase"/>
</dbReference>
<dbReference type="RefSeq" id="WP_056946014.1">
    <property type="nucleotide sequence ID" value="NZ_AYYS01000009.1"/>
</dbReference>
<dbReference type="GO" id="GO:0009100">
    <property type="term" value="P:glycoprotein metabolic process"/>
    <property type="evidence" value="ECO:0007669"/>
    <property type="project" value="UniProtKB-ARBA"/>
</dbReference>
<dbReference type="EMBL" id="CP018888">
    <property type="protein sequence ID" value="APT19027.1"/>
    <property type="molecule type" value="Genomic_DNA"/>
</dbReference>
<sequence length="270" mass="31750">MKSDLEKIQRIELEALTTIINILEENNLTYFLRGGSVMGAVKYSGFIPWDDDMDISLPRSDYEKFISIFSKNWSEKFWLASYRNGDDIFCYFPRVLVKEEYRLDNNLPKNNHLGFSIIDVLPIDGLPSNAIGRRFYILHVAILRALGAIWTMDVKDTVVMHKPRRQRILKIIKNFGLQKLFTQNDVYKKLEKVYTKYPFSSTWITTITGSSFSKEIFPHKMFGNGVIKEFENIKVRIPYDFDNYLKHMYGENYANEEPEVKKSHLTDKRI</sequence>
<accession>A0A1L6XDH2</accession>
<feature type="domain" description="LicD/FKTN/FKRP nucleotidyltransferase" evidence="1">
    <location>
        <begin position="24"/>
        <end position="250"/>
    </location>
</feature>
<dbReference type="PANTHER" id="PTHR43404">
    <property type="entry name" value="LIPOPOLYSACCHARIDE CHOLINEPHOSPHOTRANSFERASE LICD"/>
    <property type="match status" value="1"/>
</dbReference>
<proteinExistence type="predicted"/>
<dbReference type="AlphaFoldDB" id="A0A1L6XDH2"/>
<reference evidence="2 3" key="1">
    <citation type="submission" date="2016-12" db="EMBL/GenBank/DDBJ databases">
        <title>The whole genome sequencing and assembly of Lactobacillus amylophilus DSM 20533T strain.</title>
        <authorList>
            <person name="Lee Y.-J."/>
            <person name="Yi H."/>
            <person name="Bahn Y.-S."/>
            <person name="Kim J.F."/>
            <person name="Lee D.-W."/>
        </authorList>
    </citation>
    <scope>NUCLEOTIDE SEQUENCE [LARGE SCALE GENOMIC DNA]</scope>
    <source>
        <strain evidence="2 3">DSM 20533</strain>
    </source>
</reference>
<evidence type="ECO:0000259" key="1">
    <source>
        <dbReference type="Pfam" id="PF04991"/>
    </source>
</evidence>
<dbReference type="KEGG" id="lah:LA20533_07120"/>
<dbReference type="Pfam" id="PF04991">
    <property type="entry name" value="LicD"/>
    <property type="match status" value="1"/>
</dbReference>
<evidence type="ECO:0000313" key="3">
    <source>
        <dbReference type="Proteomes" id="UP000185499"/>
    </source>
</evidence>